<gene>
    <name evidence="2" type="ORF">C7B64_02120</name>
</gene>
<feature type="transmembrane region" description="Helical" evidence="1">
    <location>
        <begin position="15"/>
        <end position="38"/>
    </location>
</feature>
<feature type="transmembrane region" description="Helical" evidence="1">
    <location>
        <begin position="78"/>
        <end position="98"/>
    </location>
</feature>
<dbReference type="RefSeq" id="WP_106287009.1">
    <property type="nucleotide sequence ID" value="NZ_CAWNTC010000143.1"/>
</dbReference>
<keyword evidence="1" id="KW-1133">Transmembrane helix</keyword>
<sequence length="109" mass="12032">MFDFSSLCEFSRTHCIAMCAFLVPANLLVTTITLSIVGFKLPQPKLWQSVSLGTFLALVMISHVFTWFMVGIVAAPTYILLFLASTCLVLNFGAVYYAKTQTNVAILND</sequence>
<keyword evidence="1" id="KW-0472">Membrane</keyword>
<keyword evidence="3" id="KW-1185">Reference proteome</keyword>
<evidence type="ECO:0000313" key="3">
    <source>
        <dbReference type="Proteomes" id="UP000238762"/>
    </source>
</evidence>
<dbReference type="AlphaFoldDB" id="A0A2T1C9I8"/>
<keyword evidence="1" id="KW-0812">Transmembrane</keyword>
<reference evidence="2 3" key="2">
    <citation type="submission" date="2018-03" db="EMBL/GenBank/DDBJ databases">
        <title>The ancient ancestry and fast evolution of plastids.</title>
        <authorList>
            <person name="Moore K.R."/>
            <person name="Magnabosco C."/>
            <person name="Momper L."/>
            <person name="Gold D.A."/>
            <person name="Bosak T."/>
            <person name="Fournier G.P."/>
        </authorList>
    </citation>
    <scope>NUCLEOTIDE SEQUENCE [LARGE SCALE GENOMIC DNA]</scope>
    <source>
        <strain evidence="2 3">CCAP 1448/3</strain>
    </source>
</reference>
<dbReference type="OrthoDB" id="514266at2"/>
<protein>
    <submittedName>
        <fullName evidence="2">Uncharacterized protein</fullName>
    </submittedName>
</protein>
<evidence type="ECO:0000313" key="2">
    <source>
        <dbReference type="EMBL" id="PSB04904.1"/>
    </source>
</evidence>
<proteinExistence type="predicted"/>
<organism evidence="2 3">
    <name type="scientific">Merismopedia glauca CCAP 1448/3</name>
    <dbReference type="NCBI Taxonomy" id="1296344"/>
    <lineage>
        <taxon>Bacteria</taxon>
        <taxon>Bacillati</taxon>
        <taxon>Cyanobacteriota</taxon>
        <taxon>Cyanophyceae</taxon>
        <taxon>Synechococcales</taxon>
        <taxon>Merismopediaceae</taxon>
        <taxon>Merismopedia</taxon>
    </lineage>
</organism>
<evidence type="ECO:0000256" key="1">
    <source>
        <dbReference type="SAM" id="Phobius"/>
    </source>
</evidence>
<reference evidence="2 3" key="1">
    <citation type="submission" date="2018-02" db="EMBL/GenBank/DDBJ databases">
        <authorList>
            <person name="Cohen D.B."/>
            <person name="Kent A.D."/>
        </authorList>
    </citation>
    <scope>NUCLEOTIDE SEQUENCE [LARGE SCALE GENOMIC DNA]</scope>
    <source>
        <strain evidence="2 3">CCAP 1448/3</strain>
    </source>
</reference>
<dbReference type="EMBL" id="PVWJ01000006">
    <property type="protein sequence ID" value="PSB04904.1"/>
    <property type="molecule type" value="Genomic_DNA"/>
</dbReference>
<dbReference type="Proteomes" id="UP000238762">
    <property type="component" value="Unassembled WGS sequence"/>
</dbReference>
<comment type="caution">
    <text evidence="2">The sequence shown here is derived from an EMBL/GenBank/DDBJ whole genome shotgun (WGS) entry which is preliminary data.</text>
</comment>
<accession>A0A2T1C9I8</accession>
<name>A0A2T1C9I8_9CYAN</name>
<feature type="transmembrane region" description="Helical" evidence="1">
    <location>
        <begin position="50"/>
        <end position="72"/>
    </location>
</feature>